<protein>
    <recommendedName>
        <fullName evidence="3">Helix-turn-helix domain-containing protein</fullName>
    </recommendedName>
</protein>
<accession>A0A132ND77</accession>
<sequence length="131" mass="15330">MKQKQWLTLKEIEEYWGYSGEFIKYLIATHRLPALRLRKPGTPIVIREDWWEKFCQAMDLMLELSTTAIALDNLPIKKDPRGRGIGLLYVEDLPKDEKELDRLLEMQSLVATVELFTSTKDVDKIYESVGR</sequence>
<name>A0A132ND77_HYDSH</name>
<gene>
    <name evidence="1" type="ORF">SA87_02040</name>
</gene>
<evidence type="ECO:0000313" key="2">
    <source>
        <dbReference type="Proteomes" id="UP000243024"/>
    </source>
</evidence>
<reference evidence="1 2" key="1">
    <citation type="submission" date="2015-09" db="EMBL/GenBank/DDBJ databases">
        <title>Draft genome sequence of Hydrogenibacillus schlegelii DSM 2000.</title>
        <authorList>
            <person name="Hemp J."/>
        </authorList>
    </citation>
    <scope>NUCLEOTIDE SEQUENCE [LARGE SCALE GENOMIC DNA]</scope>
    <source>
        <strain evidence="1 2">MA 48</strain>
    </source>
</reference>
<dbReference type="STRING" id="1484.SA87_02040"/>
<dbReference type="AlphaFoldDB" id="A0A132ND77"/>
<evidence type="ECO:0008006" key="3">
    <source>
        <dbReference type="Google" id="ProtNLM"/>
    </source>
</evidence>
<dbReference type="OrthoDB" id="9860923at2"/>
<keyword evidence="2" id="KW-1185">Reference proteome</keyword>
<dbReference type="EMBL" id="JXBB01000038">
    <property type="protein sequence ID" value="OAR03802.1"/>
    <property type="molecule type" value="Genomic_DNA"/>
</dbReference>
<dbReference type="RefSeq" id="WP_054632694.1">
    <property type="nucleotide sequence ID" value="NZ_CBCSAS010000076.1"/>
</dbReference>
<comment type="caution">
    <text evidence="1">The sequence shown here is derived from an EMBL/GenBank/DDBJ whole genome shotgun (WGS) entry which is preliminary data.</text>
</comment>
<proteinExistence type="predicted"/>
<evidence type="ECO:0000313" key="1">
    <source>
        <dbReference type="EMBL" id="OAR03802.1"/>
    </source>
</evidence>
<dbReference type="Proteomes" id="UP000243024">
    <property type="component" value="Unassembled WGS sequence"/>
</dbReference>
<organism evidence="1 2">
    <name type="scientific">Hydrogenibacillus schlegelii</name>
    <name type="common">Bacillus schlegelii</name>
    <dbReference type="NCBI Taxonomy" id="1484"/>
    <lineage>
        <taxon>Bacteria</taxon>
        <taxon>Bacillati</taxon>
        <taxon>Bacillota</taxon>
        <taxon>Bacilli</taxon>
        <taxon>Bacillales</taxon>
        <taxon>Bacillales Family X. Incertae Sedis</taxon>
        <taxon>Hydrogenibacillus</taxon>
    </lineage>
</organism>